<dbReference type="InterPro" id="IPR023796">
    <property type="entry name" value="Serpin_dom"/>
</dbReference>
<gene>
    <name evidence="2" type="ORF">UY3_10485</name>
</gene>
<dbReference type="FunFam" id="2.10.310.10:FF:000001">
    <property type="entry name" value="Serpin family A member 1"/>
    <property type="match status" value="1"/>
</dbReference>
<dbReference type="Proteomes" id="UP000031443">
    <property type="component" value="Unassembled WGS sequence"/>
</dbReference>
<dbReference type="STRING" id="8469.M7BK62"/>
<evidence type="ECO:0000313" key="2">
    <source>
        <dbReference type="EMBL" id="EMP32398.1"/>
    </source>
</evidence>
<protein>
    <submittedName>
        <fullName evidence="2">Alpha-1-antitrypsin 1-1</fullName>
    </submittedName>
</protein>
<keyword evidence="3" id="KW-1185">Reference proteome</keyword>
<dbReference type="AlphaFoldDB" id="M7BK62"/>
<accession>M7BK62</accession>
<evidence type="ECO:0000259" key="1">
    <source>
        <dbReference type="Pfam" id="PF00079"/>
    </source>
</evidence>
<dbReference type="Pfam" id="PF00079">
    <property type="entry name" value="Serpin"/>
    <property type="match status" value="1"/>
</dbReference>
<proteinExistence type="predicted"/>
<sequence>MSAVHKALLHVHENGTEAAAVTVIEMAPTSLPPVIQFDRLFLMMMIDRSTNSLLFLGKIVNPTEK</sequence>
<feature type="domain" description="Serpin" evidence="1">
    <location>
        <begin position="3"/>
        <end position="62"/>
    </location>
</feature>
<name>M7BK62_CHEMY</name>
<dbReference type="Gene3D" id="2.10.310.10">
    <property type="entry name" value="Serpins superfamily"/>
    <property type="match status" value="1"/>
</dbReference>
<dbReference type="InterPro" id="IPR036186">
    <property type="entry name" value="Serpin_sf"/>
</dbReference>
<dbReference type="Gene3D" id="6.20.40.10">
    <property type="match status" value="1"/>
</dbReference>
<evidence type="ECO:0000313" key="3">
    <source>
        <dbReference type="Proteomes" id="UP000031443"/>
    </source>
</evidence>
<dbReference type="SUPFAM" id="SSF56574">
    <property type="entry name" value="Serpins"/>
    <property type="match status" value="1"/>
</dbReference>
<organism evidence="2 3">
    <name type="scientific">Chelonia mydas</name>
    <name type="common">Green sea-turtle</name>
    <name type="synonym">Chelonia agassizi</name>
    <dbReference type="NCBI Taxonomy" id="8469"/>
    <lineage>
        <taxon>Eukaryota</taxon>
        <taxon>Metazoa</taxon>
        <taxon>Chordata</taxon>
        <taxon>Craniata</taxon>
        <taxon>Vertebrata</taxon>
        <taxon>Euteleostomi</taxon>
        <taxon>Archelosauria</taxon>
        <taxon>Testudinata</taxon>
        <taxon>Testudines</taxon>
        <taxon>Cryptodira</taxon>
        <taxon>Durocryptodira</taxon>
        <taxon>Americhelydia</taxon>
        <taxon>Chelonioidea</taxon>
        <taxon>Cheloniidae</taxon>
        <taxon>Chelonia</taxon>
    </lineage>
</organism>
<dbReference type="EMBL" id="KB540907">
    <property type="protein sequence ID" value="EMP32398.1"/>
    <property type="molecule type" value="Genomic_DNA"/>
</dbReference>
<reference evidence="3" key="1">
    <citation type="journal article" date="2013" name="Nat. Genet.">
        <title>The draft genomes of soft-shell turtle and green sea turtle yield insights into the development and evolution of the turtle-specific body plan.</title>
        <authorList>
            <person name="Wang Z."/>
            <person name="Pascual-Anaya J."/>
            <person name="Zadissa A."/>
            <person name="Li W."/>
            <person name="Niimura Y."/>
            <person name="Huang Z."/>
            <person name="Li C."/>
            <person name="White S."/>
            <person name="Xiong Z."/>
            <person name="Fang D."/>
            <person name="Wang B."/>
            <person name="Ming Y."/>
            <person name="Chen Y."/>
            <person name="Zheng Y."/>
            <person name="Kuraku S."/>
            <person name="Pignatelli M."/>
            <person name="Herrero J."/>
            <person name="Beal K."/>
            <person name="Nozawa M."/>
            <person name="Li Q."/>
            <person name="Wang J."/>
            <person name="Zhang H."/>
            <person name="Yu L."/>
            <person name="Shigenobu S."/>
            <person name="Wang J."/>
            <person name="Liu J."/>
            <person name="Flicek P."/>
            <person name="Searle S."/>
            <person name="Wang J."/>
            <person name="Kuratani S."/>
            <person name="Yin Y."/>
            <person name="Aken B."/>
            <person name="Zhang G."/>
            <person name="Irie N."/>
        </authorList>
    </citation>
    <scope>NUCLEOTIDE SEQUENCE [LARGE SCALE GENOMIC DNA]</scope>
</reference>